<dbReference type="AlphaFoldDB" id="A0A1M7RDF6"/>
<dbReference type="OrthoDB" id="7869882at2"/>
<proteinExistence type="predicted"/>
<dbReference type="EMBL" id="FRCX01000020">
    <property type="protein sequence ID" value="SHN44169.1"/>
    <property type="molecule type" value="Genomic_DNA"/>
</dbReference>
<evidence type="ECO:0000313" key="2">
    <source>
        <dbReference type="Proteomes" id="UP000184339"/>
    </source>
</evidence>
<gene>
    <name evidence="1" type="ORF">SAMN05192549_12064</name>
</gene>
<dbReference type="Proteomes" id="UP000184339">
    <property type="component" value="Unassembled WGS sequence"/>
</dbReference>
<accession>A0A1M7RDF6</accession>
<dbReference type="STRING" id="551987.SAMN05192549_12064"/>
<reference evidence="2" key="1">
    <citation type="submission" date="2016-11" db="EMBL/GenBank/DDBJ databases">
        <authorList>
            <person name="Varghese N."/>
            <person name="Submissions S."/>
        </authorList>
    </citation>
    <scope>NUCLEOTIDE SEQUENCE [LARGE SCALE GENOMIC DNA]</scope>
    <source>
        <strain evidence="2">Sac-22</strain>
    </source>
</reference>
<keyword evidence="2" id="KW-1185">Reference proteome</keyword>
<name>A0A1M7RDF6_9BURK</name>
<organism evidence="1 2">
    <name type="scientific">Duganella sacchari</name>
    <dbReference type="NCBI Taxonomy" id="551987"/>
    <lineage>
        <taxon>Bacteria</taxon>
        <taxon>Pseudomonadati</taxon>
        <taxon>Pseudomonadota</taxon>
        <taxon>Betaproteobacteria</taxon>
        <taxon>Burkholderiales</taxon>
        <taxon>Oxalobacteraceae</taxon>
        <taxon>Telluria group</taxon>
        <taxon>Duganella</taxon>
    </lineage>
</organism>
<sequence length="235" mass="24690">MEPNKTDKDEAIFNSTMKSLEAQITNVGAHLSIDTRARLLYIQEIKNMSDKLRADAISHRISWAAAARQAQETRNLIMGIIRARSTPVGRAFAESMKQKGYSLNQLIALKTVQLNGEQALFSRLSITKQNAVYASIVTSAGRSNAYVSRAMAGAAYAGRGLLFVAIALSTYKIATSSNKAATFQKELAVNGVSVAGGIAGGALAGLACGPAAPICVTVGAFVGGALAAFATANYW</sequence>
<protein>
    <submittedName>
        <fullName evidence="1">Uncharacterized protein</fullName>
    </submittedName>
</protein>
<evidence type="ECO:0000313" key="1">
    <source>
        <dbReference type="EMBL" id="SHN44169.1"/>
    </source>
</evidence>
<dbReference type="RefSeq" id="WP_072790420.1">
    <property type="nucleotide sequence ID" value="NZ_FRCX01000020.1"/>
</dbReference>